<protein>
    <submittedName>
        <fullName evidence="3">Resolvase/invertase-type recombinase catalytic domain-containing protein</fullName>
    </submittedName>
</protein>
<reference evidence="1 2" key="1">
    <citation type="submission" date="2018-11" db="EMBL/GenBank/DDBJ databases">
        <authorList>
            <consortium name="Pathogen Informatics"/>
        </authorList>
    </citation>
    <scope>NUCLEOTIDE SEQUENCE [LARGE SCALE GENOMIC DNA]</scope>
</reference>
<evidence type="ECO:0000313" key="2">
    <source>
        <dbReference type="Proteomes" id="UP000050761"/>
    </source>
</evidence>
<accession>A0A3P7ZQG4</accession>
<evidence type="ECO:0000313" key="1">
    <source>
        <dbReference type="EMBL" id="VDP03887.1"/>
    </source>
</evidence>
<name>A0A183G329_HELPZ</name>
<keyword evidence="2" id="KW-1185">Reference proteome</keyword>
<evidence type="ECO:0000313" key="3">
    <source>
        <dbReference type="WBParaSite" id="HPBE_0001577601-mRNA-1"/>
    </source>
</evidence>
<proteinExistence type="predicted"/>
<organism evidence="2 3">
    <name type="scientific">Heligmosomoides polygyrus</name>
    <name type="common">Parasitic roundworm</name>
    <dbReference type="NCBI Taxonomy" id="6339"/>
    <lineage>
        <taxon>Eukaryota</taxon>
        <taxon>Metazoa</taxon>
        <taxon>Ecdysozoa</taxon>
        <taxon>Nematoda</taxon>
        <taxon>Chromadorea</taxon>
        <taxon>Rhabditida</taxon>
        <taxon>Rhabditina</taxon>
        <taxon>Rhabditomorpha</taxon>
        <taxon>Strongyloidea</taxon>
        <taxon>Heligmosomidae</taxon>
        <taxon>Heligmosomoides</taxon>
    </lineage>
</organism>
<dbReference type="AlphaFoldDB" id="A0A183G329"/>
<gene>
    <name evidence="1" type="ORF">HPBE_LOCUS15775</name>
</gene>
<reference evidence="3" key="2">
    <citation type="submission" date="2019-09" db="UniProtKB">
        <authorList>
            <consortium name="WormBaseParasite"/>
        </authorList>
    </citation>
    <scope>IDENTIFICATION</scope>
</reference>
<dbReference type="WBParaSite" id="HPBE_0001577601-mRNA-1">
    <property type="protein sequence ID" value="HPBE_0001577601-mRNA-1"/>
    <property type="gene ID" value="HPBE_0001577601"/>
</dbReference>
<accession>A0A183G329</accession>
<dbReference type="Proteomes" id="UP000050761">
    <property type="component" value="Unassembled WGS sequence"/>
</dbReference>
<sequence length="85" mass="9764">MTPQKEGKELFDELNQRESPTRRTHFDLIESVDGDTGRPGIIWSIEMRMALTRCDGTDEFVLGRLRRANGNSVRHSFCALVVSRR</sequence>
<dbReference type="EMBL" id="UZAH01029037">
    <property type="protein sequence ID" value="VDP03887.1"/>
    <property type="molecule type" value="Genomic_DNA"/>
</dbReference>